<dbReference type="PROSITE" id="PS00943">
    <property type="entry name" value="UBIA"/>
    <property type="match status" value="1"/>
</dbReference>
<evidence type="ECO:0000256" key="2">
    <source>
        <dbReference type="ARBA" id="ARBA00004141"/>
    </source>
</evidence>
<comment type="catalytic activity">
    <reaction evidence="12">
        <text>all-trans-octaprenyl diphosphate + 4-hydroxybenzoate = 4-hydroxy-3-(all-trans-octaprenyl)benzoate + diphosphate</text>
        <dbReference type="Rhea" id="RHEA:27782"/>
        <dbReference type="ChEBI" id="CHEBI:1617"/>
        <dbReference type="ChEBI" id="CHEBI:17879"/>
        <dbReference type="ChEBI" id="CHEBI:33019"/>
        <dbReference type="ChEBI" id="CHEBI:57711"/>
        <dbReference type="EC" id="2.5.1.39"/>
    </reaction>
</comment>
<dbReference type="NCBIfam" id="TIGR01474">
    <property type="entry name" value="ubiA_proteo"/>
    <property type="match status" value="1"/>
</dbReference>
<comment type="cofactor">
    <cofactor evidence="1 12">
        <name>Mg(2+)</name>
        <dbReference type="ChEBI" id="CHEBI:18420"/>
    </cofactor>
</comment>
<feature type="transmembrane region" description="Helical" evidence="12">
    <location>
        <begin position="64"/>
        <end position="85"/>
    </location>
</feature>
<evidence type="ECO:0000256" key="9">
    <source>
        <dbReference type="ARBA" id="ARBA00022842"/>
    </source>
</evidence>
<comment type="pathway">
    <text evidence="12">Cofactor biosynthesis; ubiquinone biosynthesis.</text>
</comment>
<dbReference type="FunFam" id="1.10.357.140:FF:000002">
    <property type="entry name" value="4-hydroxybenzoate octaprenyltransferase"/>
    <property type="match status" value="1"/>
</dbReference>
<keyword evidence="5 12" id="KW-0997">Cell inner membrane</keyword>
<dbReference type="RefSeq" id="WP_106891007.1">
    <property type="nucleotide sequence ID" value="NZ_CP027860.1"/>
</dbReference>
<dbReference type="GO" id="GO:0008412">
    <property type="term" value="F:4-hydroxybenzoate polyprenyltransferase activity"/>
    <property type="evidence" value="ECO:0007669"/>
    <property type="project" value="UniProtKB-UniRule"/>
</dbReference>
<dbReference type="PANTHER" id="PTHR11048">
    <property type="entry name" value="PRENYLTRANSFERASES"/>
    <property type="match status" value="1"/>
</dbReference>
<feature type="transmembrane region" description="Helical" evidence="12">
    <location>
        <begin position="284"/>
        <end position="304"/>
    </location>
</feature>
<keyword evidence="9 12" id="KW-0460">Magnesium</keyword>
<comment type="function">
    <text evidence="12">Catalyzes the prenylation of para-hydroxybenzoate (PHB) with an all-trans polyprenyl group. Mediates the second step in the final reaction sequence of ubiquinone-8 (UQ-8) biosynthesis, which is the condensation of the polyisoprenoid side chain with PHB, generating the first membrane-bound Q intermediate 3-octaprenyl-4-hydroxybenzoate.</text>
</comment>
<feature type="transmembrane region" description="Helical" evidence="12">
    <location>
        <begin position="159"/>
        <end position="177"/>
    </location>
</feature>
<proteinExistence type="inferred from homology"/>
<feature type="transmembrane region" description="Helical" evidence="12">
    <location>
        <begin position="38"/>
        <end position="58"/>
    </location>
</feature>
<feature type="transmembrane region" description="Helical" evidence="12">
    <location>
        <begin position="252"/>
        <end position="272"/>
    </location>
</feature>
<dbReference type="HAMAP" id="MF_01635">
    <property type="entry name" value="UbiA"/>
    <property type="match status" value="1"/>
</dbReference>
<dbReference type="FunFam" id="1.20.120.1780:FF:000001">
    <property type="entry name" value="4-hydroxybenzoate octaprenyltransferase"/>
    <property type="match status" value="1"/>
</dbReference>
<feature type="transmembrane region" description="Helical" evidence="12">
    <location>
        <begin position="106"/>
        <end position="126"/>
    </location>
</feature>
<sequence>MPKQSHAVPSSRPSVAPAVVRAPRWQQYALLMRLDKPIGWLLLLWPTWWGLWAAARGVPSWKNLIIFSIGVILMRSAGCVINDYADRKLDPQVARTRQRPIASGQVSPREALLLFAALMVLAFLLVCLTDLLTIELAFVGAALAIVYPFMKRVTFMPQLWLGAAFGWAVPMAYAAESGGVDRIAALLFLGNVLWSTAYDTIYAMVDRDDDLKAGAKSTAILFGDLDLIAIAIIHVTFLVCMVFAGQQLGLGWPFYLGLGLATLWIGLQHWLIRKRDPAACFRAFRLSHWAGALIFLGMAVSFALDLANAAKP</sequence>
<evidence type="ECO:0000256" key="11">
    <source>
        <dbReference type="ARBA" id="ARBA00023136"/>
    </source>
</evidence>
<evidence type="ECO:0000256" key="4">
    <source>
        <dbReference type="ARBA" id="ARBA00022475"/>
    </source>
</evidence>
<keyword evidence="15" id="KW-1185">Reference proteome</keyword>
<dbReference type="UniPathway" id="UPA00232"/>
<dbReference type="GO" id="GO:0005886">
    <property type="term" value="C:plasma membrane"/>
    <property type="evidence" value="ECO:0007669"/>
    <property type="project" value="UniProtKB-SubCell"/>
</dbReference>
<evidence type="ECO:0000256" key="5">
    <source>
        <dbReference type="ARBA" id="ARBA00022519"/>
    </source>
</evidence>
<comment type="subcellular location">
    <subcellularLocation>
        <location evidence="12">Cell inner membrane</location>
        <topology evidence="12">Multi-pass membrane protein</topology>
    </subcellularLocation>
    <subcellularLocation>
        <location evidence="2">Membrane</location>
        <topology evidence="2">Multi-pass membrane protein</topology>
    </subcellularLocation>
</comment>
<name>A0A2P1PQH6_9GAMM</name>
<dbReference type="PANTHER" id="PTHR11048:SF28">
    <property type="entry name" value="4-HYDROXYBENZOATE POLYPRENYLTRANSFERASE, MITOCHONDRIAL"/>
    <property type="match status" value="1"/>
</dbReference>
<dbReference type="Pfam" id="PF01040">
    <property type="entry name" value="UbiA"/>
    <property type="match status" value="1"/>
</dbReference>
<feature type="transmembrane region" description="Helical" evidence="12">
    <location>
        <begin position="225"/>
        <end position="246"/>
    </location>
</feature>
<dbReference type="GO" id="GO:0006744">
    <property type="term" value="P:ubiquinone biosynthetic process"/>
    <property type="evidence" value="ECO:0007669"/>
    <property type="project" value="UniProtKB-UniRule"/>
</dbReference>
<dbReference type="EC" id="2.5.1.39" evidence="12 13"/>
<keyword evidence="8 12" id="KW-0812">Transmembrane</keyword>
<dbReference type="CDD" id="cd13959">
    <property type="entry name" value="PT_UbiA_COQ2"/>
    <property type="match status" value="1"/>
</dbReference>
<keyword evidence="7 12" id="KW-0831">Ubiquinone biosynthesis</keyword>
<dbReference type="Gene3D" id="1.10.357.140">
    <property type="entry name" value="UbiA prenyltransferase"/>
    <property type="match status" value="1"/>
</dbReference>
<keyword evidence="6 12" id="KW-0808">Transferase</keyword>
<keyword evidence="4 12" id="KW-1003">Cell membrane</keyword>
<evidence type="ECO:0000256" key="1">
    <source>
        <dbReference type="ARBA" id="ARBA00001946"/>
    </source>
</evidence>
<evidence type="ECO:0000313" key="15">
    <source>
        <dbReference type="Proteomes" id="UP000241074"/>
    </source>
</evidence>
<evidence type="ECO:0000256" key="13">
    <source>
        <dbReference type="NCBIfam" id="TIGR01474"/>
    </source>
</evidence>
<keyword evidence="11 12" id="KW-0472">Membrane</keyword>
<dbReference type="KEGG" id="xba:C7S18_07695"/>
<dbReference type="Gene3D" id="1.20.120.1780">
    <property type="entry name" value="UbiA prenyltransferase"/>
    <property type="match status" value="1"/>
</dbReference>
<accession>A0A2P1PQH6</accession>
<dbReference type="OrthoDB" id="9782418at2"/>
<dbReference type="InterPro" id="IPR000537">
    <property type="entry name" value="UbiA_prenyltransferase"/>
</dbReference>
<evidence type="ECO:0000256" key="6">
    <source>
        <dbReference type="ARBA" id="ARBA00022679"/>
    </source>
</evidence>
<evidence type="ECO:0000313" key="14">
    <source>
        <dbReference type="EMBL" id="AVP97082.1"/>
    </source>
</evidence>
<dbReference type="Proteomes" id="UP000241074">
    <property type="component" value="Chromosome"/>
</dbReference>
<evidence type="ECO:0000256" key="10">
    <source>
        <dbReference type="ARBA" id="ARBA00022989"/>
    </source>
</evidence>
<reference evidence="14 15" key="2">
    <citation type="submission" date="2018-03" db="EMBL/GenBank/DDBJ databases">
        <authorList>
            <person name="Keele B.F."/>
        </authorList>
    </citation>
    <scope>NUCLEOTIDE SEQUENCE [LARGE SCALE GENOMIC DNA]</scope>
    <source>
        <strain evidence="14 15">D13</strain>
    </source>
</reference>
<protein>
    <recommendedName>
        <fullName evidence="12 13">4-hydroxybenzoate octaprenyltransferase</fullName>
        <ecNumber evidence="12 13">2.5.1.39</ecNumber>
    </recommendedName>
    <alternativeName>
        <fullName evidence="12">4-HB polyprenyltransferase</fullName>
    </alternativeName>
</protein>
<dbReference type="InterPro" id="IPR044878">
    <property type="entry name" value="UbiA_sf"/>
</dbReference>
<keyword evidence="10 12" id="KW-1133">Transmembrane helix</keyword>
<evidence type="ECO:0000256" key="8">
    <source>
        <dbReference type="ARBA" id="ARBA00022692"/>
    </source>
</evidence>
<dbReference type="InterPro" id="IPR030470">
    <property type="entry name" value="UbiA_prenylTrfase_CS"/>
</dbReference>
<evidence type="ECO:0000256" key="12">
    <source>
        <dbReference type="HAMAP-Rule" id="MF_01635"/>
    </source>
</evidence>
<dbReference type="EMBL" id="CP027860">
    <property type="protein sequence ID" value="AVP97082.1"/>
    <property type="molecule type" value="Genomic_DNA"/>
</dbReference>
<gene>
    <name evidence="12" type="primary">ubiA</name>
    <name evidence="14" type="ORF">C7S18_07695</name>
</gene>
<dbReference type="AlphaFoldDB" id="A0A2P1PQH6"/>
<evidence type="ECO:0000256" key="3">
    <source>
        <dbReference type="ARBA" id="ARBA00005985"/>
    </source>
</evidence>
<organism evidence="14 15">
    <name type="scientific">Ahniella affigens</name>
    <dbReference type="NCBI Taxonomy" id="2021234"/>
    <lineage>
        <taxon>Bacteria</taxon>
        <taxon>Pseudomonadati</taxon>
        <taxon>Pseudomonadota</taxon>
        <taxon>Gammaproteobacteria</taxon>
        <taxon>Lysobacterales</taxon>
        <taxon>Rhodanobacteraceae</taxon>
        <taxon>Ahniella</taxon>
    </lineage>
</organism>
<reference evidence="14 15" key="1">
    <citation type="submission" date="2018-03" db="EMBL/GenBank/DDBJ databases">
        <title>Ahniella affigens gen. nov., sp. nov., a gammaproteobacterium isolated from sandy soil near a stream.</title>
        <authorList>
            <person name="Ko Y."/>
            <person name="Kim J.-H."/>
        </authorList>
    </citation>
    <scope>NUCLEOTIDE SEQUENCE [LARGE SCALE GENOMIC DNA]</scope>
    <source>
        <strain evidence="14 15">D13</strain>
    </source>
</reference>
<comment type="similarity">
    <text evidence="3 12">Belongs to the UbiA prenyltransferase family.</text>
</comment>
<dbReference type="InterPro" id="IPR039653">
    <property type="entry name" value="Prenyltransferase"/>
</dbReference>
<evidence type="ECO:0000256" key="7">
    <source>
        <dbReference type="ARBA" id="ARBA00022688"/>
    </source>
</evidence>
<dbReference type="InterPro" id="IPR006370">
    <property type="entry name" value="HB_polyprenyltransferase-like"/>
</dbReference>
<feature type="transmembrane region" description="Helical" evidence="12">
    <location>
        <begin position="183"/>
        <end position="205"/>
    </location>
</feature>